<dbReference type="RefSeq" id="WP_248862083.1">
    <property type="nucleotide sequence ID" value="NZ_CP086322.1"/>
</dbReference>
<name>A0ABY4M4I0_9ACTN</name>
<proteinExistence type="predicted"/>
<dbReference type="Proteomes" id="UP000830115">
    <property type="component" value="Chromosome"/>
</dbReference>
<sequence length="51" mass="5672">MRLPVSLRLGRAAWEPHGGSAWKSASLVARGLGASSCQMYHETWYTPENRV</sequence>
<accession>A0ABY4M4I0</accession>
<reference evidence="1" key="1">
    <citation type="submission" date="2021-10" db="EMBL/GenBank/DDBJ databases">
        <title>Streptomyces nigrumlapis sp.nov.,an antimicrobial producing actinobacterium isolated from Black Gobi rocks.</title>
        <authorList>
            <person name="Wen Y."/>
            <person name="Zhang W."/>
            <person name="Liu X.G."/>
        </authorList>
    </citation>
    <scope>NUCLEOTIDE SEQUENCE</scope>
    <source>
        <strain evidence="1">ST13-2-2</strain>
    </source>
</reference>
<organism evidence="1 2">
    <name type="scientific">Streptomyces halobius</name>
    <dbReference type="NCBI Taxonomy" id="2879846"/>
    <lineage>
        <taxon>Bacteria</taxon>
        <taxon>Bacillati</taxon>
        <taxon>Actinomycetota</taxon>
        <taxon>Actinomycetes</taxon>
        <taxon>Kitasatosporales</taxon>
        <taxon>Streptomycetaceae</taxon>
        <taxon>Streptomyces</taxon>
    </lineage>
</organism>
<gene>
    <name evidence="1" type="ORF">K9S39_04695</name>
</gene>
<protein>
    <submittedName>
        <fullName evidence="1">Uncharacterized protein</fullName>
    </submittedName>
</protein>
<evidence type="ECO:0000313" key="1">
    <source>
        <dbReference type="EMBL" id="UQA91270.1"/>
    </source>
</evidence>
<evidence type="ECO:0000313" key="2">
    <source>
        <dbReference type="Proteomes" id="UP000830115"/>
    </source>
</evidence>
<dbReference type="EMBL" id="CP086322">
    <property type="protein sequence ID" value="UQA91270.1"/>
    <property type="molecule type" value="Genomic_DNA"/>
</dbReference>
<keyword evidence="2" id="KW-1185">Reference proteome</keyword>